<proteinExistence type="predicted"/>
<evidence type="ECO:0000313" key="3">
    <source>
        <dbReference type="Proteomes" id="UP000001947"/>
    </source>
</evidence>
<keyword evidence="1" id="KW-0812">Transmembrane</keyword>
<dbReference type="AlphaFoldDB" id="Q21J63"/>
<dbReference type="HOGENOM" id="CLU_2587605_0_0_6"/>
<keyword evidence="1" id="KW-1133">Transmembrane helix</keyword>
<dbReference type="KEGG" id="sde:Sde_2006"/>
<dbReference type="EMBL" id="CP000282">
    <property type="protein sequence ID" value="ABD81266.1"/>
    <property type="molecule type" value="Genomic_DNA"/>
</dbReference>
<feature type="transmembrane region" description="Helical" evidence="1">
    <location>
        <begin position="50"/>
        <end position="69"/>
    </location>
</feature>
<accession>Q21J63</accession>
<reference evidence="2 3" key="1">
    <citation type="journal article" date="2008" name="PLoS Genet.">
        <title>Complete genome sequence of the complex carbohydrate-degrading marine bacterium, Saccharophagus degradans strain 2-40 T.</title>
        <authorList>
            <person name="Weiner R.M."/>
            <person name="Taylor L.E.II."/>
            <person name="Henrissat B."/>
            <person name="Hauser L."/>
            <person name="Land M."/>
            <person name="Coutinho P.M."/>
            <person name="Rancurel C."/>
            <person name="Saunders E.H."/>
            <person name="Longmire A.G."/>
            <person name="Zhang H."/>
            <person name="Bayer E.A."/>
            <person name="Gilbert H.J."/>
            <person name="Larimer F."/>
            <person name="Zhulin I.B."/>
            <person name="Ekborg N.A."/>
            <person name="Lamed R."/>
            <person name="Richardson P.M."/>
            <person name="Borovok I."/>
            <person name="Hutcheson S."/>
        </authorList>
    </citation>
    <scope>NUCLEOTIDE SEQUENCE [LARGE SCALE GENOMIC DNA]</scope>
    <source>
        <strain evidence="3">2-40 / ATCC 43961 / DSM 17024</strain>
    </source>
</reference>
<name>Q21J63_SACD2</name>
<evidence type="ECO:0000256" key="1">
    <source>
        <dbReference type="SAM" id="Phobius"/>
    </source>
</evidence>
<sequence>MRRLRDFNKWGPHRVRVFVTICAPVICCIALKPLYWNIDQCGQKIDIDLIAYLNLSPLVTLFDVFTWYLPRKLGAINSSG</sequence>
<evidence type="ECO:0000313" key="2">
    <source>
        <dbReference type="EMBL" id="ABD81266.1"/>
    </source>
</evidence>
<keyword evidence="3" id="KW-1185">Reference proteome</keyword>
<feature type="transmembrane region" description="Helical" evidence="1">
    <location>
        <begin position="15"/>
        <end position="38"/>
    </location>
</feature>
<organism evidence="2 3">
    <name type="scientific">Saccharophagus degradans (strain 2-40 / ATCC 43961 / DSM 17024)</name>
    <dbReference type="NCBI Taxonomy" id="203122"/>
    <lineage>
        <taxon>Bacteria</taxon>
        <taxon>Pseudomonadati</taxon>
        <taxon>Pseudomonadota</taxon>
        <taxon>Gammaproteobacteria</taxon>
        <taxon>Cellvibrionales</taxon>
        <taxon>Cellvibrionaceae</taxon>
        <taxon>Saccharophagus</taxon>
    </lineage>
</organism>
<gene>
    <name evidence="2" type="ordered locus">Sde_2006</name>
</gene>
<protein>
    <submittedName>
        <fullName evidence="2">Uncharacterized protein</fullName>
    </submittedName>
</protein>
<keyword evidence="1" id="KW-0472">Membrane</keyword>
<dbReference type="Proteomes" id="UP000001947">
    <property type="component" value="Chromosome"/>
</dbReference>